<protein>
    <submittedName>
        <fullName evidence="4">FAD-binding protein</fullName>
    </submittedName>
</protein>
<dbReference type="GO" id="GO:0080049">
    <property type="term" value="F:L-gulono-1,4-lactone dehydrogenase activity"/>
    <property type="evidence" value="ECO:0007669"/>
    <property type="project" value="TreeGrafter"/>
</dbReference>
<evidence type="ECO:0000313" key="5">
    <source>
        <dbReference type="Proteomes" id="UP000266482"/>
    </source>
</evidence>
<dbReference type="PANTHER" id="PTHR43762:SF1">
    <property type="entry name" value="D-ARABINONO-1,4-LACTONE OXIDASE"/>
    <property type="match status" value="1"/>
</dbReference>
<dbReference type="GO" id="GO:0071949">
    <property type="term" value="F:FAD binding"/>
    <property type="evidence" value="ECO:0007669"/>
    <property type="project" value="InterPro"/>
</dbReference>
<dbReference type="Pfam" id="PF01565">
    <property type="entry name" value="FAD_binding_4"/>
    <property type="match status" value="1"/>
</dbReference>
<keyword evidence="2" id="KW-0560">Oxidoreductase</keyword>
<accession>A0A3A1V5M4</accession>
<dbReference type="Gene3D" id="3.30.70.2520">
    <property type="match status" value="1"/>
</dbReference>
<dbReference type="InterPro" id="IPR016171">
    <property type="entry name" value="Vanillyl_alc_oxidase_C-sub2"/>
</dbReference>
<dbReference type="PROSITE" id="PS51387">
    <property type="entry name" value="FAD_PCMH"/>
    <property type="match status" value="1"/>
</dbReference>
<dbReference type="InterPro" id="IPR016167">
    <property type="entry name" value="FAD-bd_PCMH_sub1"/>
</dbReference>
<keyword evidence="5" id="KW-1185">Reference proteome</keyword>
<dbReference type="Gene3D" id="1.10.45.10">
    <property type="entry name" value="Vanillyl-alcohol Oxidase, Chain A, domain 4"/>
    <property type="match status" value="1"/>
</dbReference>
<proteinExistence type="predicted"/>
<organism evidence="4 5">
    <name type="scientific">Paenibacillus nanensis</name>
    <dbReference type="NCBI Taxonomy" id="393251"/>
    <lineage>
        <taxon>Bacteria</taxon>
        <taxon>Bacillati</taxon>
        <taxon>Bacillota</taxon>
        <taxon>Bacilli</taxon>
        <taxon>Bacillales</taxon>
        <taxon>Paenibacillaceae</taxon>
        <taxon>Paenibacillus</taxon>
    </lineage>
</organism>
<dbReference type="AlphaFoldDB" id="A0A3A1V5M4"/>
<gene>
    <name evidence="4" type="ORF">D3P08_06660</name>
</gene>
<dbReference type="Gene3D" id="3.30.70.2530">
    <property type="match status" value="1"/>
</dbReference>
<sequence length="419" mass="47467">MENHRNWAGNYRYSATELYVPEQLEQVKEKVASSSRVKVLGSRHSFNGIADTDACHISLEKLNRVIELDRVNYRVTVEGGIRYGELGRFLHEQGYALHNLASLPHISVAGAIATATHGSGDRNGNLATAVHALELVKADGETVVFSRDQQDGSFEGAVVGIGALGVVTRLTLNVVPTFHISQTLYEHLPLEKLQAHFDDIYSSAYSVSLFTDWKDETINQVWLKQAAERQNDIFAEPEFYGAKQAADKLHPVPGVNPENCSEQMGVPGPWCDRLPHFRMEFTPSAGEELQSEYFVARKDAYEALLAIDSIRDHIAPHLLISEIRTIAADDFWMSPNYKQASAGFHFTWKPDWEAVRKVLPLIEEKLAPFQARPHWGKLFTMQPELVQSRYEKLPEFRELIRRCDPHGKFGNEFLEKYIY</sequence>
<evidence type="ECO:0000259" key="3">
    <source>
        <dbReference type="PROSITE" id="PS51387"/>
    </source>
</evidence>
<keyword evidence="1" id="KW-0285">Flavoprotein</keyword>
<dbReference type="Pfam" id="PF04030">
    <property type="entry name" value="ALO"/>
    <property type="match status" value="1"/>
</dbReference>
<feature type="domain" description="FAD-binding PCMH-type" evidence="3">
    <location>
        <begin position="11"/>
        <end position="177"/>
    </location>
</feature>
<dbReference type="Gene3D" id="3.30.43.10">
    <property type="entry name" value="Uridine Diphospho-n-acetylenolpyruvylglucosamine Reductase, domain 2"/>
    <property type="match status" value="1"/>
</dbReference>
<name>A0A3A1V5M4_9BACL</name>
<dbReference type="InterPro" id="IPR016166">
    <property type="entry name" value="FAD-bd_PCMH"/>
</dbReference>
<dbReference type="PIRSF" id="PIRSF000136">
    <property type="entry name" value="LGO_GLO"/>
    <property type="match status" value="1"/>
</dbReference>
<dbReference type="Proteomes" id="UP000266482">
    <property type="component" value="Unassembled WGS sequence"/>
</dbReference>
<dbReference type="InterPro" id="IPR006094">
    <property type="entry name" value="Oxid_FAD_bind_N"/>
</dbReference>
<dbReference type="PANTHER" id="PTHR43762">
    <property type="entry name" value="L-GULONOLACTONE OXIDASE"/>
    <property type="match status" value="1"/>
</dbReference>
<evidence type="ECO:0000256" key="1">
    <source>
        <dbReference type="ARBA" id="ARBA00022630"/>
    </source>
</evidence>
<dbReference type="EMBL" id="QXQA01000003">
    <property type="protein sequence ID" value="RIX53933.1"/>
    <property type="molecule type" value="Genomic_DNA"/>
</dbReference>
<dbReference type="InterPro" id="IPR036318">
    <property type="entry name" value="FAD-bd_PCMH-like_sf"/>
</dbReference>
<dbReference type="GO" id="GO:0003885">
    <property type="term" value="F:D-arabinono-1,4-lactone oxidase activity"/>
    <property type="evidence" value="ECO:0007669"/>
    <property type="project" value="InterPro"/>
</dbReference>
<dbReference type="SUPFAM" id="SSF56176">
    <property type="entry name" value="FAD-binding/transporter-associated domain-like"/>
    <property type="match status" value="1"/>
</dbReference>
<evidence type="ECO:0000313" key="4">
    <source>
        <dbReference type="EMBL" id="RIX53933.1"/>
    </source>
</evidence>
<dbReference type="InterPro" id="IPR016169">
    <property type="entry name" value="FAD-bd_PCMH_sub2"/>
</dbReference>
<comment type="caution">
    <text evidence="4">The sequence shown here is derived from an EMBL/GenBank/DDBJ whole genome shotgun (WGS) entry which is preliminary data.</text>
</comment>
<dbReference type="InterPro" id="IPR007173">
    <property type="entry name" value="ALO_C"/>
</dbReference>
<dbReference type="RefSeq" id="WP_119598679.1">
    <property type="nucleotide sequence ID" value="NZ_QXQA01000003.1"/>
</dbReference>
<dbReference type="InterPro" id="IPR010031">
    <property type="entry name" value="FAD_lactone_oxidase-like"/>
</dbReference>
<evidence type="ECO:0000256" key="2">
    <source>
        <dbReference type="ARBA" id="ARBA00023002"/>
    </source>
</evidence>
<dbReference type="OrthoDB" id="9800184at2"/>
<reference evidence="4 5" key="1">
    <citation type="submission" date="2018-09" db="EMBL/GenBank/DDBJ databases">
        <title>Paenibacillus aracenensis nov. sp. isolated from a cave in southern Spain.</title>
        <authorList>
            <person name="Jurado V."/>
            <person name="Gutierrez-Patricio S."/>
            <person name="Gonzalez-Pimentel J.L."/>
            <person name="Miller A.Z."/>
            <person name="Laiz L."/>
            <person name="Saiz-Jimenez C."/>
        </authorList>
    </citation>
    <scope>NUCLEOTIDE SEQUENCE [LARGE SCALE GENOMIC DNA]</scope>
    <source>
        <strain evidence="4 5">DSM 22867</strain>
    </source>
</reference>
<dbReference type="Gene3D" id="3.30.465.10">
    <property type="match status" value="1"/>
</dbReference>
<dbReference type="GO" id="GO:0016020">
    <property type="term" value="C:membrane"/>
    <property type="evidence" value="ECO:0007669"/>
    <property type="project" value="InterPro"/>
</dbReference>